<feature type="transmembrane region" description="Helical" evidence="5">
    <location>
        <begin position="321"/>
        <end position="341"/>
    </location>
</feature>
<dbReference type="CDD" id="cd06170">
    <property type="entry name" value="LuxR_C_like"/>
    <property type="match status" value="1"/>
</dbReference>
<reference evidence="7 8" key="1">
    <citation type="journal article" date="2009" name="Stand. Genomic Sci.">
        <title>Complete genome sequence of Slackia heliotrinireducens type strain (RHS 1).</title>
        <authorList>
            <person name="Pukall R."/>
            <person name="Lapidus A."/>
            <person name="Nolan M."/>
            <person name="Copeland A."/>
            <person name="Glavina Del Rio T."/>
            <person name="Lucas S."/>
            <person name="Chen F."/>
            <person name="Tice H."/>
            <person name="Cheng J.F."/>
            <person name="Chertkov O."/>
            <person name="Bruce D."/>
            <person name="Goodwin L."/>
            <person name="Kuske C."/>
            <person name="Brettin T."/>
            <person name="Detter J.C."/>
            <person name="Han C."/>
            <person name="Pitluck S."/>
            <person name="Pati A."/>
            <person name="Mavrommatis K."/>
            <person name="Ivanova N."/>
            <person name="Ovchinnikova G."/>
            <person name="Chen A."/>
            <person name="Palaniappan K."/>
            <person name="Schneider S."/>
            <person name="Rohde M."/>
            <person name="Chain P."/>
            <person name="D'haeseleer P."/>
            <person name="Goker M."/>
            <person name="Bristow J."/>
            <person name="Eisen J.A."/>
            <person name="Markowitz V."/>
            <person name="Kyrpides N.C."/>
            <person name="Klenk H.P."/>
            <person name="Hugenholtz P."/>
        </authorList>
    </citation>
    <scope>NUCLEOTIDE SEQUENCE [LARGE SCALE GENOMIC DNA]</scope>
    <source>
        <strain evidence="8">ATCC 29202 / DSM 20476 / NCTC 11029 / RHS 1</strain>
    </source>
</reference>
<dbReference type="Proteomes" id="UP000002026">
    <property type="component" value="Chromosome"/>
</dbReference>
<feature type="transmembrane region" description="Helical" evidence="5">
    <location>
        <begin position="212"/>
        <end position="230"/>
    </location>
</feature>
<feature type="transmembrane region" description="Helical" evidence="5">
    <location>
        <begin position="132"/>
        <end position="153"/>
    </location>
</feature>
<evidence type="ECO:0000313" key="7">
    <source>
        <dbReference type="EMBL" id="ACV22680.1"/>
    </source>
</evidence>
<feature type="region of interest" description="Disordered" evidence="4">
    <location>
        <begin position="386"/>
        <end position="409"/>
    </location>
</feature>
<sequence>MTHASAIGVRPEHIAYTLGYSLTSVWATVVLLSPTLVQAQGTHVVTGSMLSGVIACLGLLLFRGKLPAFNGRTTFSALAATGMSVGTFLCTYPVVAAVGPMRSVGLAVSGFFAIILIMTWFDAFVRLSARAIVMLSGFALMASSVICFFVLGLPAEIESLVAVAAPLVSFALLPMLSCADGSSSTSDGVMRHDSTGSASFMRVTSEAITRRTLLGVVIVFFVIGSISVIAPDMDRFGTVMSPVYLVLPIGLGLFFIASSLVVKKRFDASLLYKCFLLVLAGGAFLIAYFGGVRSSLVFYSYIAADVLLWVVLALSAKSTPVAPFAVFAMGWLAECLGNVLGHNVAPFISDTPMFLGVVVLLIIVAVGFAFSDGLFVLDLGEDSMDSGEDASDAAGGNEAESGEPQDAPVDAAGAQASFDARAAAFVEAHGLSRRESDVFKLWVTGHGLKYIQDTLFISESTVKTHMRSIYRKCDVHNREEIIGLFDREQMQ</sequence>
<proteinExistence type="predicted"/>
<dbReference type="Gene3D" id="1.10.10.10">
    <property type="entry name" value="Winged helix-like DNA-binding domain superfamily/Winged helix DNA-binding domain"/>
    <property type="match status" value="1"/>
</dbReference>
<evidence type="ECO:0000256" key="3">
    <source>
        <dbReference type="ARBA" id="ARBA00023163"/>
    </source>
</evidence>
<organism evidence="7 8">
    <name type="scientific">Slackia heliotrinireducens (strain ATCC 29202 / DSM 20476 / NCTC 11029 / RHS 1)</name>
    <name type="common">Peptococcus heliotrinreducens</name>
    <dbReference type="NCBI Taxonomy" id="471855"/>
    <lineage>
        <taxon>Bacteria</taxon>
        <taxon>Bacillati</taxon>
        <taxon>Actinomycetota</taxon>
        <taxon>Coriobacteriia</taxon>
        <taxon>Eggerthellales</taxon>
        <taxon>Eggerthellaceae</taxon>
        <taxon>Slackia</taxon>
    </lineage>
</organism>
<keyword evidence="8" id="KW-1185">Reference proteome</keyword>
<keyword evidence="5" id="KW-1133">Transmembrane helix</keyword>
<feature type="transmembrane region" description="Helical" evidence="5">
    <location>
        <begin position="104"/>
        <end position="125"/>
    </location>
</feature>
<protein>
    <submittedName>
        <fullName evidence="7">Response regulator containing a CheY-like receiver domain and an HTH DNA-binding domain</fullName>
    </submittedName>
</protein>
<dbReference type="HOGENOM" id="CLU_027066_3_0_11"/>
<name>C7N6Z5_SLAHD</name>
<dbReference type="PRINTS" id="PR00038">
    <property type="entry name" value="HTHLUXR"/>
</dbReference>
<dbReference type="InterPro" id="IPR036388">
    <property type="entry name" value="WH-like_DNA-bd_sf"/>
</dbReference>
<evidence type="ECO:0000313" key="8">
    <source>
        <dbReference type="Proteomes" id="UP000002026"/>
    </source>
</evidence>
<dbReference type="STRING" id="471855.Shel_16610"/>
<dbReference type="InterPro" id="IPR000792">
    <property type="entry name" value="Tscrpt_reg_LuxR_C"/>
</dbReference>
<evidence type="ECO:0000256" key="5">
    <source>
        <dbReference type="SAM" id="Phobius"/>
    </source>
</evidence>
<dbReference type="GO" id="GO:0003677">
    <property type="term" value="F:DNA binding"/>
    <property type="evidence" value="ECO:0007669"/>
    <property type="project" value="UniProtKB-KW"/>
</dbReference>
<keyword evidence="2 7" id="KW-0238">DNA-binding</keyword>
<feature type="transmembrane region" description="Helical" evidence="5">
    <location>
        <begin position="353"/>
        <end position="377"/>
    </location>
</feature>
<keyword evidence="5" id="KW-0472">Membrane</keyword>
<feature type="transmembrane region" description="Helical" evidence="5">
    <location>
        <begin position="43"/>
        <end position="62"/>
    </location>
</feature>
<keyword evidence="5" id="KW-0812">Transmembrane</keyword>
<evidence type="ECO:0000256" key="1">
    <source>
        <dbReference type="ARBA" id="ARBA00023015"/>
    </source>
</evidence>
<feature type="transmembrane region" description="Helical" evidence="5">
    <location>
        <begin position="14"/>
        <end position="37"/>
    </location>
</feature>
<keyword evidence="1" id="KW-0805">Transcription regulation</keyword>
<feature type="transmembrane region" description="Helical" evidence="5">
    <location>
        <begin position="296"/>
        <end position="314"/>
    </location>
</feature>
<feature type="transmembrane region" description="Helical" evidence="5">
    <location>
        <begin position="242"/>
        <end position="263"/>
    </location>
</feature>
<dbReference type="EMBL" id="CP001684">
    <property type="protein sequence ID" value="ACV22680.1"/>
    <property type="molecule type" value="Genomic_DNA"/>
</dbReference>
<feature type="domain" description="HTH luxR-type" evidence="6">
    <location>
        <begin position="424"/>
        <end position="489"/>
    </location>
</feature>
<dbReference type="PROSITE" id="PS50043">
    <property type="entry name" value="HTH_LUXR_2"/>
    <property type="match status" value="1"/>
</dbReference>
<evidence type="ECO:0000256" key="2">
    <source>
        <dbReference type="ARBA" id="ARBA00023125"/>
    </source>
</evidence>
<dbReference type="eggNOG" id="COG2197">
    <property type="taxonomic scope" value="Bacteria"/>
</dbReference>
<evidence type="ECO:0000256" key="4">
    <source>
        <dbReference type="SAM" id="MobiDB-lite"/>
    </source>
</evidence>
<dbReference type="PANTHER" id="PTHR44688:SF16">
    <property type="entry name" value="DNA-BINDING TRANSCRIPTIONAL ACTIVATOR DEVR_DOSR"/>
    <property type="match status" value="1"/>
</dbReference>
<dbReference type="RefSeq" id="WP_012798782.1">
    <property type="nucleotide sequence ID" value="NC_013165.1"/>
</dbReference>
<keyword evidence="3" id="KW-0804">Transcription</keyword>
<dbReference type="AlphaFoldDB" id="C7N6Z5"/>
<accession>C7N6Z5</accession>
<dbReference type="InterPro" id="IPR016032">
    <property type="entry name" value="Sig_transdc_resp-reg_C-effctor"/>
</dbReference>
<dbReference type="SMART" id="SM00421">
    <property type="entry name" value="HTH_LUXR"/>
    <property type="match status" value="1"/>
</dbReference>
<gene>
    <name evidence="7" type="ordered locus">Shel_16610</name>
</gene>
<feature type="transmembrane region" description="Helical" evidence="5">
    <location>
        <begin position="74"/>
        <end position="98"/>
    </location>
</feature>
<evidence type="ECO:0000259" key="6">
    <source>
        <dbReference type="PROSITE" id="PS50043"/>
    </source>
</evidence>
<dbReference type="Pfam" id="PF00196">
    <property type="entry name" value="GerE"/>
    <property type="match status" value="1"/>
</dbReference>
<dbReference type="GO" id="GO:0006355">
    <property type="term" value="P:regulation of DNA-templated transcription"/>
    <property type="evidence" value="ECO:0007669"/>
    <property type="project" value="InterPro"/>
</dbReference>
<dbReference type="KEGG" id="shi:Shel_16610"/>
<feature type="transmembrane region" description="Helical" evidence="5">
    <location>
        <begin position="270"/>
        <end position="290"/>
    </location>
</feature>
<dbReference type="PANTHER" id="PTHR44688">
    <property type="entry name" value="DNA-BINDING TRANSCRIPTIONAL ACTIVATOR DEVR_DOSR"/>
    <property type="match status" value="1"/>
</dbReference>
<dbReference type="SUPFAM" id="SSF46894">
    <property type="entry name" value="C-terminal effector domain of the bipartite response regulators"/>
    <property type="match status" value="1"/>
</dbReference>